<comment type="similarity">
    <text evidence="3 17">Belongs to the complex I subunit 4L family.</text>
</comment>
<evidence type="ECO:0000256" key="3">
    <source>
        <dbReference type="ARBA" id="ARBA00010519"/>
    </source>
</evidence>
<evidence type="ECO:0000256" key="17">
    <source>
        <dbReference type="RuleBase" id="RU004419"/>
    </source>
</evidence>
<comment type="catalytic activity">
    <reaction evidence="16 17">
        <text>a ubiquinone + NADH + 5 H(+)(in) = a ubiquinol + NAD(+) + 4 H(+)(out)</text>
        <dbReference type="Rhea" id="RHEA:29091"/>
        <dbReference type="Rhea" id="RHEA-COMP:9565"/>
        <dbReference type="Rhea" id="RHEA-COMP:9566"/>
        <dbReference type="ChEBI" id="CHEBI:15378"/>
        <dbReference type="ChEBI" id="CHEBI:16389"/>
        <dbReference type="ChEBI" id="CHEBI:17976"/>
        <dbReference type="ChEBI" id="CHEBI:57540"/>
        <dbReference type="ChEBI" id="CHEBI:57945"/>
        <dbReference type="EC" id="7.1.1.2"/>
    </reaction>
</comment>
<dbReference type="GO" id="GO:0030964">
    <property type="term" value="C:NADH dehydrogenase complex"/>
    <property type="evidence" value="ECO:0007669"/>
    <property type="project" value="TreeGrafter"/>
</dbReference>
<evidence type="ECO:0000256" key="16">
    <source>
        <dbReference type="ARBA" id="ARBA00049551"/>
    </source>
</evidence>
<keyword evidence="15 17" id="KW-0472">Membrane</keyword>
<dbReference type="RefSeq" id="YP_008578715.1">
    <property type="nucleotide sequence ID" value="NC_022434.1"/>
</dbReference>
<evidence type="ECO:0000256" key="2">
    <source>
        <dbReference type="ARBA" id="ARBA00004225"/>
    </source>
</evidence>
<proteinExistence type="inferred from homology"/>
<keyword evidence="12 17" id="KW-0520">NAD</keyword>
<dbReference type="GO" id="GO:0016651">
    <property type="term" value="F:oxidoreductase activity, acting on NAD(P)H"/>
    <property type="evidence" value="ECO:0007669"/>
    <property type="project" value="InterPro"/>
</dbReference>
<reference evidence="18" key="1">
    <citation type="submission" date="2013-06" db="EMBL/GenBank/DDBJ databases">
        <authorList>
            <person name="Hegedusova E."/>
            <person name="Pfeiffer I."/>
            <person name="Brejova B."/>
            <person name="Nosek J."/>
        </authorList>
    </citation>
    <scope>NUCLEOTIDE SEQUENCE</scope>
    <source>
        <strain evidence="18">NRRL Y-27737</strain>
    </source>
</reference>
<evidence type="ECO:0000256" key="5">
    <source>
        <dbReference type="ARBA" id="ARBA00016612"/>
    </source>
</evidence>
<dbReference type="PANTHER" id="PTHR11434">
    <property type="entry name" value="NADH-UBIQUINONE OXIDOREDUCTASE SUBUNIT ND4L"/>
    <property type="match status" value="1"/>
</dbReference>
<keyword evidence="10 17" id="KW-0249">Electron transport</keyword>
<keyword evidence="9 17" id="KW-1278">Translocase</keyword>
<geneLocation type="mitochondrion" evidence="18"/>
<evidence type="ECO:0000256" key="6">
    <source>
        <dbReference type="ARBA" id="ARBA00022448"/>
    </source>
</evidence>
<comment type="caution">
    <text evidence="17">Lacks conserved residue(s) required for the propagation of feature annotation.</text>
</comment>
<evidence type="ECO:0000256" key="4">
    <source>
        <dbReference type="ARBA" id="ARBA00012944"/>
    </source>
</evidence>
<keyword evidence="17" id="KW-0999">Mitochondrion inner membrane</keyword>
<dbReference type="GO" id="GO:0005743">
    <property type="term" value="C:mitochondrial inner membrane"/>
    <property type="evidence" value="ECO:0007669"/>
    <property type="project" value="UniProtKB-SubCell"/>
</dbReference>
<evidence type="ECO:0000256" key="7">
    <source>
        <dbReference type="ARBA" id="ARBA00022660"/>
    </source>
</evidence>
<evidence type="ECO:0000256" key="8">
    <source>
        <dbReference type="ARBA" id="ARBA00022692"/>
    </source>
</evidence>
<dbReference type="InterPro" id="IPR001133">
    <property type="entry name" value="NADH_UbQ_OxRdtase_chain4L/K"/>
</dbReference>
<evidence type="ECO:0000256" key="14">
    <source>
        <dbReference type="ARBA" id="ARBA00023128"/>
    </source>
</evidence>
<evidence type="ECO:0000256" key="13">
    <source>
        <dbReference type="ARBA" id="ARBA00023075"/>
    </source>
</evidence>
<dbReference type="Gene3D" id="1.10.287.3510">
    <property type="match status" value="1"/>
</dbReference>
<evidence type="ECO:0000256" key="11">
    <source>
        <dbReference type="ARBA" id="ARBA00022989"/>
    </source>
</evidence>
<keyword evidence="13 17" id="KW-0830">Ubiquinone</keyword>
<evidence type="ECO:0000256" key="15">
    <source>
        <dbReference type="ARBA" id="ARBA00023136"/>
    </source>
</evidence>
<keyword evidence="7 17" id="KW-0679">Respiratory chain</keyword>
<name>U3MH86_9ASCO</name>
<evidence type="ECO:0000256" key="10">
    <source>
        <dbReference type="ARBA" id="ARBA00022982"/>
    </source>
</evidence>
<dbReference type="GO" id="GO:0042773">
    <property type="term" value="P:ATP synthesis coupled electron transport"/>
    <property type="evidence" value="ECO:0007669"/>
    <property type="project" value="UniProtKB-UniRule"/>
</dbReference>
<sequence length="84" mass="9365">MMALITTMLLFYLSSSNIMGLTMAMEMLLLTVTVQLMQYGGAFNDMYGTMYSLMMIMLAGAESAMGLSMLVAYYKIRGKMGHMM</sequence>
<dbReference type="GO" id="GO:0008137">
    <property type="term" value="F:NADH dehydrogenase (ubiquinone) activity"/>
    <property type="evidence" value="ECO:0007669"/>
    <property type="project" value="UniProtKB-EC"/>
</dbReference>
<protein>
    <recommendedName>
        <fullName evidence="5 17">NADH-ubiquinone oxidoreductase chain 4L</fullName>
        <ecNumber evidence="4 17">7.1.1.2</ecNumber>
    </recommendedName>
</protein>
<dbReference type="EMBL" id="KF214631">
    <property type="protein sequence ID" value="AGW07361.1"/>
    <property type="molecule type" value="Genomic_DNA"/>
</dbReference>
<evidence type="ECO:0000256" key="9">
    <source>
        <dbReference type="ARBA" id="ARBA00022967"/>
    </source>
</evidence>
<dbReference type="EC" id="7.1.1.2" evidence="4 17"/>
<evidence type="ECO:0000256" key="1">
    <source>
        <dbReference type="ARBA" id="ARBA00003257"/>
    </source>
</evidence>
<evidence type="ECO:0000313" key="18">
    <source>
        <dbReference type="EMBL" id="AGW07361.1"/>
    </source>
</evidence>
<gene>
    <name evidence="18" type="primary">nad4L</name>
</gene>
<accession>U3MH86</accession>
<dbReference type="InterPro" id="IPR039428">
    <property type="entry name" value="NUOK/Mnh_C1-like"/>
</dbReference>
<organism evidence="18">
    <name type="scientific">Candida bohioensis</name>
    <dbReference type="NCBI Taxonomy" id="561986"/>
    <lineage>
        <taxon>Eukaryota</taxon>
        <taxon>Fungi</taxon>
        <taxon>Dikarya</taxon>
        <taxon>Ascomycota</taxon>
        <taxon>Saccharomycotina</taxon>
        <taxon>Pichiomycetes</taxon>
        <taxon>Debaryomycetaceae</taxon>
        <taxon>Candida/Lodderomyces clade</taxon>
        <taxon>Candida</taxon>
    </lineage>
</organism>
<comment type="function">
    <text evidence="17">Core subunit of the mitochondrial membrane respiratory chain NADH dehydrogenase (Complex I) which catalyzes electron transfer from NADH through the respiratory chain, using ubiquinone as an electron acceptor.</text>
</comment>
<dbReference type="GeneID" id="17046945"/>
<feature type="transmembrane region" description="Helical" evidence="17">
    <location>
        <begin position="48"/>
        <end position="74"/>
    </location>
</feature>
<dbReference type="PANTHER" id="PTHR11434:SF16">
    <property type="entry name" value="NADH-UBIQUINONE OXIDOREDUCTASE CHAIN 4L"/>
    <property type="match status" value="1"/>
</dbReference>
<dbReference type="FunFam" id="1.10.287.3510:FF:000011">
    <property type="entry name" value="NADH-ubiquinone oxidoreductase chain 4L"/>
    <property type="match status" value="1"/>
</dbReference>
<keyword evidence="14 17" id="KW-0496">Mitochondrion</keyword>
<comment type="function">
    <text evidence="1">Core subunit of the mitochondrial membrane respiratory chain NADH dehydrogenase (Complex I) that is believed to belong to the minimal assembly required for catalysis. Complex I functions in the transfer of electrons from NADH to the respiratory chain. The immediate electron acceptor for the enzyme is believed to be ubiquinone.</text>
</comment>
<keyword evidence="6 17" id="KW-0813">Transport</keyword>
<dbReference type="Pfam" id="PF00420">
    <property type="entry name" value="Oxidored_q2"/>
    <property type="match status" value="1"/>
</dbReference>
<keyword evidence="11 17" id="KW-1133">Transmembrane helix</keyword>
<keyword evidence="8 17" id="KW-0812">Transmembrane</keyword>
<dbReference type="AlphaFoldDB" id="U3MH86"/>
<comment type="subcellular location">
    <subcellularLocation>
        <location evidence="17">Mitochondrion inner membrane</location>
        <topology evidence="17">Multi-pass membrane protein</topology>
    </subcellularLocation>
    <subcellularLocation>
        <location evidence="2">Mitochondrion membrane</location>
        <topology evidence="2">Multi-pass membrane protein</topology>
    </subcellularLocation>
</comment>
<evidence type="ECO:0000256" key="12">
    <source>
        <dbReference type="ARBA" id="ARBA00023027"/>
    </source>
</evidence>